<reference evidence="4 5" key="1">
    <citation type="submission" date="2019-05" db="EMBL/GenBank/DDBJ databases">
        <title>Culicoidintestinum kansasii gen. nov., sp. nov. from the gastrointestinal tract of the biting midge, Culicoides sonorensis.</title>
        <authorList>
            <person name="Neupane S."/>
            <person name="Ghosh A."/>
            <person name="Gunther S."/>
            <person name="Martin K."/>
            <person name="Zurek L."/>
        </authorList>
    </citation>
    <scope>NUCLEOTIDE SEQUENCE [LARGE SCALE GENOMIC DNA]</scope>
    <source>
        <strain evidence="4 5">CS-1</strain>
    </source>
</reference>
<dbReference type="OrthoDB" id="9812484at2"/>
<dbReference type="Proteomes" id="UP000306912">
    <property type="component" value="Unassembled WGS sequence"/>
</dbReference>
<dbReference type="PRINTS" id="PR00455">
    <property type="entry name" value="HTHTETR"/>
</dbReference>
<evidence type="ECO:0000313" key="5">
    <source>
        <dbReference type="Proteomes" id="UP000306912"/>
    </source>
</evidence>
<keyword evidence="5" id="KW-1185">Reference proteome</keyword>
<dbReference type="Gene3D" id="1.10.357.10">
    <property type="entry name" value="Tetracycline Repressor, domain 2"/>
    <property type="match status" value="1"/>
</dbReference>
<dbReference type="PANTHER" id="PTHR43479:SF11">
    <property type="entry name" value="ACREF_ENVCD OPERON REPRESSOR-RELATED"/>
    <property type="match status" value="1"/>
</dbReference>
<dbReference type="InterPro" id="IPR009057">
    <property type="entry name" value="Homeodomain-like_sf"/>
</dbReference>
<organism evidence="4 5">
    <name type="scientific">Culicoidibacter larvae</name>
    <dbReference type="NCBI Taxonomy" id="2579976"/>
    <lineage>
        <taxon>Bacteria</taxon>
        <taxon>Bacillati</taxon>
        <taxon>Bacillota</taxon>
        <taxon>Culicoidibacteria</taxon>
        <taxon>Culicoidibacterales</taxon>
        <taxon>Culicoidibacteraceae</taxon>
        <taxon>Culicoidibacter</taxon>
    </lineage>
</organism>
<protein>
    <submittedName>
        <fullName evidence="4">TetR/AcrR family transcriptional regulator</fullName>
    </submittedName>
</protein>
<dbReference type="FunCoup" id="A0A5R8QDY6">
    <property type="interactions" value="21"/>
</dbReference>
<dbReference type="PROSITE" id="PS50977">
    <property type="entry name" value="HTH_TETR_2"/>
    <property type="match status" value="1"/>
</dbReference>
<evidence type="ECO:0000256" key="2">
    <source>
        <dbReference type="PROSITE-ProRule" id="PRU00335"/>
    </source>
</evidence>
<sequence length="202" mass="23480">MPTATFYNLPAEKKAAIIASAEHEFSQYNFYDASINRIIKSAGIPRGSFYMYFENKEDLFFYLLAKVRNKLFIQLAPLIVKRRNDILGFYLELYDIVVEQIFSSRHKEFLLGVFINMNAMTLRHLMDFVVNNKEAPNEKPIIAAQKYFVQLRALNDEESLCVIEFLRDALLSGIVTVCMNEMSVTEMRRNLELKTQLLAKLL</sequence>
<dbReference type="PANTHER" id="PTHR43479">
    <property type="entry name" value="ACREF/ENVCD OPERON REPRESSOR-RELATED"/>
    <property type="match status" value="1"/>
</dbReference>
<accession>A0A5R8QDY6</accession>
<comment type="caution">
    <text evidence="4">The sequence shown here is derived from an EMBL/GenBank/DDBJ whole genome shotgun (WGS) entry which is preliminary data.</text>
</comment>
<dbReference type="InterPro" id="IPR001647">
    <property type="entry name" value="HTH_TetR"/>
</dbReference>
<dbReference type="InParanoid" id="A0A5R8QDY6"/>
<dbReference type="GO" id="GO:0003677">
    <property type="term" value="F:DNA binding"/>
    <property type="evidence" value="ECO:0007669"/>
    <property type="project" value="UniProtKB-UniRule"/>
</dbReference>
<name>A0A5R8QDY6_9FIRM</name>
<proteinExistence type="predicted"/>
<feature type="domain" description="HTH tetR-type" evidence="3">
    <location>
        <begin position="11"/>
        <end position="71"/>
    </location>
</feature>
<evidence type="ECO:0000313" key="4">
    <source>
        <dbReference type="EMBL" id="TLG74213.1"/>
    </source>
</evidence>
<dbReference type="Pfam" id="PF00440">
    <property type="entry name" value="TetR_N"/>
    <property type="match status" value="1"/>
</dbReference>
<gene>
    <name evidence="4" type="ORF">FEZ08_05770</name>
</gene>
<dbReference type="AlphaFoldDB" id="A0A5R8QDY6"/>
<evidence type="ECO:0000259" key="3">
    <source>
        <dbReference type="PROSITE" id="PS50977"/>
    </source>
</evidence>
<dbReference type="InterPro" id="IPR050624">
    <property type="entry name" value="HTH-type_Tx_Regulator"/>
</dbReference>
<feature type="DNA-binding region" description="H-T-H motif" evidence="2">
    <location>
        <begin position="34"/>
        <end position="53"/>
    </location>
</feature>
<dbReference type="RefSeq" id="WP_138190765.1">
    <property type="nucleotide sequence ID" value="NZ_VBWP01000004.1"/>
</dbReference>
<dbReference type="EMBL" id="VBWP01000004">
    <property type="protein sequence ID" value="TLG74213.1"/>
    <property type="molecule type" value="Genomic_DNA"/>
</dbReference>
<keyword evidence="1 2" id="KW-0238">DNA-binding</keyword>
<evidence type="ECO:0000256" key="1">
    <source>
        <dbReference type="ARBA" id="ARBA00023125"/>
    </source>
</evidence>
<dbReference type="SUPFAM" id="SSF46689">
    <property type="entry name" value="Homeodomain-like"/>
    <property type="match status" value="1"/>
</dbReference>